<dbReference type="STRING" id="398580.Dshi_1748"/>
<protein>
    <recommendedName>
        <fullName evidence="5">VPLPA-CTERM sorting domain-containing protein</fullName>
    </recommendedName>
</protein>
<accession>A8LME5</accession>
<dbReference type="EMBL" id="CP000830">
    <property type="protein sequence ID" value="ABV93490.1"/>
    <property type="molecule type" value="Genomic_DNA"/>
</dbReference>
<evidence type="ECO:0000313" key="4">
    <source>
        <dbReference type="Proteomes" id="UP000006833"/>
    </source>
</evidence>
<feature type="signal peptide" evidence="2">
    <location>
        <begin position="1"/>
        <end position="22"/>
    </location>
</feature>
<dbReference type="AlphaFoldDB" id="A8LME5"/>
<dbReference type="NCBIfam" id="TIGR03370">
    <property type="entry name" value="VPLPA-CTERM"/>
    <property type="match status" value="1"/>
</dbReference>
<keyword evidence="1" id="KW-0472">Membrane</keyword>
<organism evidence="3 4">
    <name type="scientific">Dinoroseobacter shibae (strain DSM 16493 / NCIMB 14021 / DFL 12)</name>
    <dbReference type="NCBI Taxonomy" id="398580"/>
    <lineage>
        <taxon>Bacteria</taxon>
        <taxon>Pseudomonadati</taxon>
        <taxon>Pseudomonadota</taxon>
        <taxon>Alphaproteobacteria</taxon>
        <taxon>Rhodobacterales</taxon>
        <taxon>Roseobacteraceae</taxon>
        <taxon>Dinoroseobacter</taxon>
    </lineage>
</organism>
<sequence>MSLKTLAAAGAAVALSTAVAHAVTFTGTFDVSGPAFSDPGLVVNVAPNPGPVSFTLSLGDSTTFDLFDIWTEEEALSFPEDTTAQDIFVAFDFTAPPPPFTGTVSGETDGFVFGGSLSSVGRVTWGGTQTVFFGPFGDGVLELTLSDTEFNRGPLFEFGTLTPGAGFGGTVQLTASYITEATPIPLPAAGWLLLAGVGGLGAMRKFRKS</sequence>
<reference evidence="4" key="1">
    <citation type="journal article" date="2010" name="ISME J.">
        <title>The complete genome sequence of the algal symbiont Dinoroseobacter shibae: a hitchhiker's guide to life in the sea.</title>
        <authorList>
            <person name="Wagner-Dobler I."/>
            <person name="Ballhausen B."/>
            <person name="Berger M."/>
            <person name="Brinkhoff T."/>
            <person name="Buchholz I."/>
            <person name="Bunk B."/>
            <person name="Cypionka H."/>
            <person name="Daniel R."/>
            <person name="Drepper T."/>
            <person name="Gerdts G."/>
            <person name="Hahnke S."/>
            <person name="Han C."/>
            <person name="Jahn D."/>
            <person name="Kalhoefer D."/>
            <person name="Kiss H."/>
            <person name="Klenk H.P."/>
            <person name="Kyrpides N."/>
            <person name="Liebl W."/>
            <person name="Liesegang H."/>
            <person name="Meincke L."/>
            <person name="Pati A."/>
            <person name="Petersen J."/>
            <person name="Piekarski T."/>
            <person name="Pommerenke C."/>
            <person name="Pradella S."/>
            <person name="Pukall R."/>
            <person name="Rabus R."/>
            <person name="Stackebrandt E."/>
            <person name="Thole S."/>
            <person name="Thompson L."/>
            <person name="Tielen P."/>
            <person name="Tomasch J."/>
            <person name="von Jan M."/>
            <person name="Wanphrut N."/>
            <person name="Wichels A."/>
            <person name="Zech H."/>
            <person name="Simon M."/>
        </authorList>
    </citation>
    <scope>NUCLEOTIDE SEQUENCE [LARGE SCALE GENOMIC DNA]</scope>
    <source>
        <strain evidence="4">DSM 16493 / NCIMB 14021 / DFL 12</strain>
    </source>
</reference>
<evidence type="ECO:0008006" key="5">
    <source>
        <dbReference type="Google" id="ProtNLM"/>
    </source>
</evidence>
<keyword evidence="1" id="KW-1133">Transmembrane helix</keyword>
<name>A8LME5_DINSH</name>
<dbReference type="eggNOG" id="ENOG503353N">
    <property type="taxonomic scope" value="Bacteria"/>
</dbReference>
<feature type="transmembrane region" description="Helical" evidence="1">
    <location>
        <begin position="184"/>
        <end position="203"/>
    </location>
</feature>
<dbReference type="HOGENOM" id="CLU_1336173_0_0_5"/>
<dbReference type="Proteomes" id="UP000006833">
    <property type="component" value="Chromosome"/>
</dbReference>
<dbReference type="InterPro" id="IPR022472">
    <property type="entry name" value="VPLPA-CTERM"/>
</dbReference>
<dbReference type="OrthoDB" id="6363790at2"/>
<evidence type="ECO:0000313" key="3">
    <source>
        <dbReference type="EMBL" id="ABV93490.1"/>
    </source>
</evidence>
<dbReference type="RefSeq" id="WP_012178420.1">
    <property type="nucleotide sequence ID" value="NC_009952.1"/>
</dbReference>
<proteinExistence type="predicted"/>
<gene>
    <name evidence="3" type="ordered locus">Dshi_1748</name>
</gene>
<keyword evidence="2" id="KW-0732">Signal</keyword>
<keyword evidence="4" id="KW-1185">Reference proteome</keyword>
<evidence type="ECO:0000256" key="2">
    <source>
        <dbReference type="SAM" id="SignalP"/>
    </source>
</evidence>
<evidence type="ECO:0000256" key="1">
    <source>
        <dbReference type="SAM" id="Phobius"/>
    </source>
</evidence>
<feature type="chain" id="PRO_5002722911" description="VPLPA-CTERM sorting domain-containing protein" evidence="2">
    <location>
        <begin position="23"/>
        <end position="209"/>
    </location>
</feature>
<dbReference type="KEGG" id="dsh:Dshi_1748"/>
<keyword evidence="1" id="KW-0812">Transmembrane</keyword>